<proteinExistence type="predicted"/>
<evidence type="ECO:0008006" key="8">
    <source>
        <dbReference type="Google" id="ProtNLM"/>
    </source>
</evidence>
<evidence type="ECO:0000313" key="6">
    <source>
        <dbReference type="Proteomes" id="UP000641853"/>
    </source>
</evidence>
<feature type="signal peptide" evidence="3">
    <location>
        <begin position="1"/>
        <end position="24"/>
    </location>
</feature>
<feature type="chain" id="PRO_5036266871" description="Integral membrane protein" evidence="3">
    <location>
        <begin position="25"/>
        <end position="480"/>
    </location>
</feature>
<feature type="transmembrane region" description="Helical" evidence="2">
    <location>
        <begin position="276"/>
        <end position="297"/>
    </location>
</feature>
<evidence type="ECO:0000256" key="2">
    <source>
        <dbReference type="SAM" id="Phobius"/>
    </source>
</evidence>
<sequence length="480" mass="54144">MYCQQHLIALLYAFLGPFVNDTESLGPAPDKSLGNQTYELEYCKQALVTFSGLNLSDVEADEPAYAVSLGRRLYWTDAGGIAGRNTSIHSRSPQDEVQSVLNLTVTLLIPGRQGARMQLWKRLLARPHDTPDAHITVGELIVLDSRLEHGDPWCGRRGKTWNGQPEAASGLDSESASQRGKLRTERRKSENIFCFQSGSDGRVHPHDNNDPVRKNSYSRRSRCVDTFCEGLDLKKTCATEGKTPTKEEICALCYPERNLAVIEKHCSQQEVSGRQAFYGVCGLLGCFIVVAALLYLLRSFCRRVHRRYRIFRGLCSAQTSRSPATKPRSSTVFQVESLPALFPGFSSPTKLEVLQRENETGADDASNPRSRFFTLKQKWRQLGMFRRDFRGRIQDIFDIESLDTKHAKGVQSAHKIPVLPRAPNASIRRHCREVKSKTPPDFFRGDGTEIRNNESVVFHPTSPCQKVTEVERFLDEFAFE</sequence>
<dbReference type="AlphaFoldDB" id="A0A8H6UXF1"/>
<evidence type="ECO:0000256" key="1">
    <source>
        <dbReference type="SAM" id="MobiDB-lite"/>
    </source>
</evidence>
<dbReference type="EMBL" id="JACBAE010001217">
    <property type="protein sequence ID" value="KAF7170367.1"/>
    <property type="molecule type" value="Genomic_DNA"/>
</dbReference>
<gene>
    <name evidence="4" type="ORF">CNMCM5623_002790</name>
    <name evidence="5" type="ORF">CNMCM7691_002981</name>
</gene>
<dbReference type="EMBL" id="JACBAG010001742">
    <property type="protein sequence ID" value="KAF7183146.1"/>
    <property type="molecule type" value="Genomic_DNA"/>
</dbReference>
<dbReference type="Proteomes" id="UP000654922">
    <property type="component" value="Unassembled WGS sequence"/>
</dbReference>
<evidence type="ECO:0000313" key="5">
    <source>
        <dbReference type="EMBL" id="KAF7183146.1"/>
    </source>
</evidence>
<keyword evidence="2" id="KW-1133">Transmembrane helix</keyword>
<evidence type="ECO:0000313" key="7">
    <source>
        <dbReference type="Proteomes" id="UP000654922"/>
    </source>
</evidence>
<keyword evidence="2" id="KW-0472">Membrane</keyword>
<evidence type="ECO:0000313" key="4">
    <source>
        <dbReference type="EMBL" id="KAF7170367.1"/>
    </source>
</evidence>
<dbReference type="Proteomes" id="UP000641853">
    <property type="component" value="Unassembled WGS sequence"/>
</dbReference>
<feature type="region of interest" description="Disordered" evidence="1">
    <location>
        <begin position="156"/>
        <end position="185"/>
    </location>
</feature>
<reference evidence="4" key="1">
    <citation type="submission" date="2020-06" db="EMBL/GenBank/DDBJ databases">
        <title>Draft genome sequences of strains closely related to Aspergillus parafelis and Aspergillus hiratsukae.</title>
        <authorList>
            <person name="Dos Santos R.A.C."/>
            <person name="Rivero-Menendez O."/>
            <person name="Steenwyk J.L."/>
            <person name="Mead M.E."/>
            <person name="Goldman G.H."/>
            <person name="Alastruey-Izquierdo A."/>
            <person name="Rokas A."/>
        </authorList>
    </citation>
    <scope>NUCLEOTIDE SEQUENCE</scope>
    <source>
        <strain evidence="4">CNM-CM5623</strain>
        <strain evidence="5">CNM-CM7691</strain>
    </source>
</reference>
<comment type="caution">
    <text evidence="4">The sequence shown here is derived from an EMBL/GenBank/DDBJ whole genome shotgun (WGS) entry which is preliminary data.</text>
</comment>
<organism evidence="4 7">
    <name type="scientific">Aspergillus felis</name>
    <dbReference type="NCBI Taxonomy" id="1287682"/>
    <lineage>
        <taxon>Eukaryota</taxon>
        <taxon>Fungi</taxon>
        <taxon>Dikarya</taxon>
        <taxon>Ascomycota</taxon>
        <taxon>Pezizomycotina</taxon>
        <taxon>Eurotiomycetes</taxon>
        <taxon>Eurotiomycetidae</taxon>
        <taxon>Eurotiales</taxon>
        <taxon>Aspergillaceae</taxon>
        <taxon>Aspergillus</taxon>
        <taxon>Aspergillus subgen. Fumigati</taxon>
    </lineage>
</organism>
<accession>A0A8H6UXF1</accession>
<protein>
    <recommendedName>
        <fullName evidence="8">Integral membrane protein</fullName>
    </recommendedName>
</protein>
<keyword evidence="3" id="KW-0732">Signal</keyword>
<name>A0A8H6UXF1_9EURO</name>
<keyword evidence="2" id="KW-0812">Transmembrane</keyword>
<keyword evidence="6" id="KW-1185">Reference proteome</keyword>
<dbReference type="OrthoDB" id="4224912at2759"/>
<evidence type="ECO:0000256" key="3">
    <source>
        <dbReference type="SAM" id="SignalP"/>
    </source>
</evidence>